<dbReference type="Gene3D" id="3.40.390.10">
    <property type="entry name" value="Collagenase (Catalytic Domain)"/>
    <property type="match status" value="1"/>
</dbReference>
<protein>
    <recommendedName>
        <fullName evidence="8">Peptidase metallopeptidase domain-containing protein</fullName>
    </recommendedName>
</protein>
<evidence type="ECO:0000256" key="6">
    <source>
        <dbReference type="ARBA" id="ARBA00023049"/>
    </source>
</evidence>
<evidence type="ECO:0000259" key="8">
    <source>
        <dbReference type="SMART" id="SM00235"/>
    </source>
</evidence>
<keyword evidence="6" id="KW-0482">Metalloprotease</keyword>
<dbReference type="SUPFAM" id="SSF55486">
    <property type="entry name" value="Metalloproteases ('zincins'), catalytic domain"/>
    <property type="match status" value="1"/>
</dbReference>
<keyword evidence="10" id="KW-1185">Reference proteome</keyword>
<gene>
    <name evidence="9" type="ORF">PIB30_058660</name>
</gene>
<dbReference type="EMBL" id="JASCZI010242151">
    <property type="protein sequence ID" value="MED6209850.1"/>
    <property type="molecule type" value="Genomic_DNA"/>
</dbReference>
<reference evidence="9 10" key="1">
    <citation type="journal article" date="2023" name="Plants (Basel)">
        <title>Bridging the Gap: Combining Genomics and Transcriptomics Approaches to Understand Stylosanthes scabra, an Orphan Legume from the Brazilian Caatinga.</title>
        <authorList>
            <person name="Ferreira-Neto J.R.C."/>
            <person name="da Silva M.D."/>
            <person name="Binneck E."/>
            <person name="de Melo N.F."/>
            <person name="da Silva R.H."/>
            <person name="de Melo A.L.T.M."/>
            <person name="Pandolfi V."/>
            <person name="Bustamante F.O."/>
            <person name="Brasileiro-Vidal A.C."/>
            <person name="Benko-Iseppon A.M."/>
        </authorList>
    </citation>
    <scope>NUCLEOTIDE SEQUENCE [LARGE SCALE GENOMIC DNA]</scope>
    <source>
        <tissue evidence="9">Leaves</tissue>
    </source>
</reference>
<comment type="similarity">
    <text evidence="1">Belongs to the peptidase M10A family. Matrix metalloproteinases (MMPs) subfamily.</text>
</comment>
<dbReference type="Pfam" id="PF01471">
    <property type="entry name" value="PG_binding_1"/>
    <property type="match status" value="1"/>
</dbReference>
<comment type="caution">
    <text evidence="9">The sequence shown here is derived from an EMBL/GenBank/DDBJ whole genome shotgun (WGS) entry which is preliminary data.</text>
</comment>
<dbReference type="PANTHER" id="PTHR10201">
    <property type="entry name" value="MATRIX METALLOPROTEINASE"/>
    <property type="match status" value="1"/>
</dbReference>
<dbReference type="InterPro" id="IPR036365">
    <property type="entry name" value="PGBD-like_sf"/>
</dbReference>
<dbReference type="Pfam" id="PF00413">
    <property type="entry name" value="Peptidase_M10"/>
    <property type="match status" value="1"/>
</dbReference>
<dbReference type="InterPro" id="IPR001818">
    <property type="entry name" value="Pept_M10_metallopeptidase"/>
</dbReference>
<evidence type="ECO:0000256" key="3">
    <source>
        <dbReference type="ARBA" id="ARBA00022723"/>
    </source>
</evidence>
<evidence type="ECO:0000256" key="1">
    <source>
        <dbReference type="ARBA" id="ARBA00009614"/>
    </source>
</evidence>
<keyword evidence="5" id="KW-0862">Zinc</keyword>
<evidence type="ECO:0000313" key="9">
    <source>
        <dbReference type="EMBL" id="MED6209850.1"/>
    </source>
</evidence>
<keyword evidence="7" id="KW-0732">Signal</keyword>
<proteinExistence type="inferred from homology"/>
<dbReference type="InterPro" id="IPR002477">
    <property type="entry name" value="Peptidoglycan-bd-like"/>
</dbReference>
<dbReference type="SUPFAM" id="SSF47090">
    <property type="entry name" value="PGBD-like"/>
    <property type="match status" value="1"/>
</dbReference>
<dbReference type="InterPro" id="IPR024079">
    <property type="entry name" value="MetalloPept_cat_dom_sf"/>
</dbReference>
<keyword evidence="4" id="KW-0378">Hydrolase</keyword>
<name>A0ABU6YIW3_9FABA</name>
<dbReference type="PRINTS" id="PR00138">
    <property type="entry name" value="MATRIXIN"/>
</dbReference>
<evidence type="ECO:0000256" key="7">
    <source>
        <dbReference type="SAM" id="SignalP"/>
    </source>
</evidence>
<dbReference type="SMART" id="SM00235">
    <property type="entry name" value="ZnMc"/>
    <property type="match status" value="1"/>
</dbReference>
<sequence>MAINMRTFLSTLLLLFYFFTLFVDKTESQKVPNFLTRLFKSRIAKRIVKKYVKHEIKETLKDLANETMNPPAPPPADAPPEKIDGLHFLKEYLNDYGYIQDNDSYTDLMDSDTVSAIRSYQTFFNLPVTGHLNYETVEQLLLFRCAVPDLNFTYNLSPSNNMSWPKGKNWFSNRTNLTYGFLPESDIPDNYTEVFRDSFQRWSEAMSEVVNITFTETRYDDADIKIGFYTFNSKTVGGEVVGTSLIELASNDGDDVVVGNMLLDVTKYWALPNDTLKLNSTTLEYGVIDLGDVVMHQIGHLLGLSHSSHNESVMHPYILPENQRKLQLSHDDKQQIKQVYSNGNGVGYSSPWGLINTSLLGFACMFLLY</sequence>
<dbReference type="InterPro" id="IPR006026">
    <property type="entry name" value="Peptidase_Metallo"/>
</dbReference>
<keyword evidence="2" id="KW-0645">Protease</keyword>
<evidence type="ECO:0000313" key="10">
    <source>
        <dbReference type="Proteomes" id="UP001341840"/>
    </source>
</evidence>
<feature type="signal peptide" evidence="7">
    <location>
        <begin position="1"/>
        <end position="28"/>
    </location>
</feature>
<feature type="chain" id="PRO_5047456269" description="Peptidase metallopeptidase domain-containing protein" evidence="7">
    <location>
        <begin position="29"/>
        <end position="369"/>
    </location>
</feature>
<feature type="domain" description="Peptidase metallopeptidase" evidence="8">
    <location>
        <begin position="166"/>
        <end position="342"/>
    </location>
</feature>
<dbReference type="InterPro" id="IPR021190">
    <property type="entry name" value="Pept_M10A"/>
</dbReference>
<keyword evidence="3" id="KW-0479">Metal-binding</keyword>
<dbReference type="Proteomes" id="UP001341840">
    <property type="component" value="Unassembled WGS sequence"/>
</dbReference>
<evidence type="ECO:0000256" key="5">
    <source>
        <dbReference type="ARBA" id="ARBA00022833"/>
    </source>
</evidence>
<dbReference type="PANTHER" id="PTHR10201:SF259">
    <property type="entry name" value="MATRIXIN PROTEIN"/>
    <property type="match status" value="1"/>
</dbReference>
<evidence type="ECO:0000256" key="4">
    <source>
        <dbReference type="ARBA" id="ARBA00022801"/>
    </source>
</evidence>
<evidence type="ECO:0000256" key="2">
    <source>
        <dbReference type="ARBA" id="ARBA00022670"/>
    </source>
</evidence>
<accession>A0ABU6YIW3</accession>
<organism evidence="9 10">
    <name type="scientific">Stylosanthes scabra</name>
    <dbReference type="NCBI Taxonomy" id="79078"/>
    <lineage>
        <taxon>Eukaryota</taxon>
        <taxon>Viridiplantae</taxon>
        <taxon>Streptophyta</taxon>
        <taxon>Embryophyta</taxon>
        <taxon>Tracheophyta</taxon>
        <taxon>Spermatophyta</taxon>
        <taxon>Magnoliopsida</taxon>
        <taxon>eudicotyledons</taxon>
        <taxon>Gunneridae</taxon>
        <taxon>Pentapetalae</taxon>
        <taxon>rosids</taxon>
        <taxon>fabids</taxon>
        <taxon>Fabales</taxon>
        <taxon>Fabaceae</taxon>
        <taxon>Papilionoideae</taxon>
        <taxon>50 kb inversion clade</taxon>
        <taxon>dalbergioids sensu lato</taxon>
        <taxon>Dalbergieae</taxon>
        <taxon>Pterocarpus clade</taxon>
        <taxon>Stylosanthes</taxon>
    </lineage>
</organism>